<protein>
    <submittedName>
        <fullName evidence="2">Uncharacterized protein</fullName>
    </submittedName>
</protein>
<evidence type="ECO:0000313" key="2">
    <source>
        <dbReference type="EMBL" id="BCI61567.1"/>
    </source>
</evidence>
<keyword evidence="1" id="KW-1133">Transmembrane helix</keyword>
<gene>
    <name evidence="2" type="ORF">C12CBH8_22060</name>
</gene>
<dbReference type="AlphaFoldDB" id="A0A7I8D479"/>
<dbReference type="KEGG" id="sman:C12CBH8_22060"/>
<feature type="transmembrane region" description="Helical" evidence="1">
    <location>
        <begin position="12"/>
        <end position="34"/>
    </location>
</feature>
<evidence type="ECO:0000313" key="3">
    <source>
        <dbReference type="Proteomes" id="UP000593890"/>
    </source>
</evidence>
<accession>A0A7I8D479</accession>
<dbReference type="Proteomes" id="UP000593890">
    <property type="component" value="Chromosome"/>
</dbReference>
<name>A0A7I8D479_9FIRM</name>
<reference evidence="3" key="1">
    <citation type="submission" date="2020-07" db="EMBL/GenBank/DDBJ databases">
        <title>Complete genome sequencing of Clostridia bacterium strain 12CBH8.</title>
        <authorList>
            <person name="Sakamoto M."/>
            <person name="Murakami T."/>
            <person name="Mori H."/>
        </authorList>
    </citation>
    <scope>NUCLEOTIDE SEQUENCE [LARGE SCALE GENOMIC DNA]</scope>
    <source>
        <strain evidence="3">12CBH8</strain>
    </source>
</reference>
<dbReference type="RefSeq" id="WP_090264723.1">
    <property type="nucleotide sequence ID" value="NZ_AP023321.1"/>
</dbReference>
<keyword evidence="1" id="KW-0812">Transmembrane</keyword>
<sequence>MSDSKPAKKSRLIPFLILTGAGVFVAILLLLLMMTHSVEPDYRIAVVTPMGLSEQNVQVLKNNLTLYAEDANEDGQVYIEVENIAVEDTSVTKNAQQALRDVVDSDDTFLFLTDPTEYEYILAGWPDLFSTIQGEESDQWSLEGSSFAQGWGGYTQTGLSLSFSIRKSDGLTGDALERYQAARDLLRAITYDPDPTSE</sequence>
<evidence type="ECO:0000256" key="1">
    <source>
        <dbReference type="SAM" id="Phobius"/>
    </source>
</evidence>
<keyword evidence="3" id="KW-1185">Reference proteome</keyword>
<proteinExistence type="predicted"/>
<dbReference type="EMBL" id="AP023321">
    <property type="protein sequence ID" value="BCI61567.1"/>
    <property type="molecule type" value="Genomic_DNA"/>
</dbReference>
<organism evidence="2 3">
    <name type="scientific">Solibaculum mannosilyticum</name>
    <dbReference type="NCBI Taxonomy" id="2780922"/>
    <lineage>
        <taxon>Bacteria</taxon>
        <taxon>Bacillati</taxon>
        <taxon>Bacillota</taxon>
        <taxon>Clostridia</taxon>
        <taxon>Eubacteriales</taxon>
        <taxon>Oscillospiraceae</taxon>
        <taxon>Solibaculum</taxon>
    </lineage>
</organism>
<keyword evidence="1" id="KW-0472">Membrane</keyword>